<accession>A0ABS3JGD5</accession>
<dbReference type="EMBL" id="JAFMYW010000002">
    <property type="protein sequence ID" value="MBO0949076.1"/>
    <property type="molecule type" value="Genomic_DNA"/>
</dbReference>
<evidence type="ECO:0000259" key="2">
    <source>
        <dbReference type="PROSITE" id="PS51704"/>
    </source>
</evidence>
<keyword evidence="1" id="KW-0732">Signal</keyword>
<comment type="caution">
    <text evidence="3">The sequence shown here is derived from an EMBL/GenBank/DDBJ whole genome shotgun (WGS) entry which is preliminary data.</text>
</comment>
<feature type="domain" description="GP-PDE" evidence="2">
    <location>
        <begin position="44"/>
        <end position="287"/>
    </location>
</feature>
<dbReference type="InterPro" id="IPR030395">
    <property type="entry name" value="GP_PDE_dom"/>
</dbReference>
<gene>
    <name evidence="3" type="ORF">J2I46_10815</name>
</gene>
<organism evidence="3 4">
    <name type="scientific">Fibrella forsythiae</name>
    <dbReference type="NCBI Taxonomy" id="2817061"/>
    <lineage>
        <taxon>Bacteria</taxon>
        <taxon>Pseudomonadati</taxon>
        <taxon>Bacteroidota</taxon>
        <taxon>Cytophagia</taxon>
        <taxon>Cytophagales</taxon>
        <taxon>Spirosomataceae</taxon>
        <taxon>Fibrella</taxon>
    </lineage>
</organism>
<feature type="chain" id="PRO_5047015259" evidence="1">
    <location>
        <begin position="20"/>
        <end position="287"/>
    </location>
</feature>
<dbReference type="Proteomes" id="UP000664628">
    <property type="component" value="Unassembled WGS sequence"/>
</dbReference>
<protein>
    <submittedName>
        <fullName evidence="3">Glycerophosphodiester phosphodiesterase family protein</fullName>
    </submittedName>
</protein>
<reference evidence="3 4" key="1">
    <citation type="submission" date="2021-03" db="EMBL/GenBank/DDBJ databases">
        <title>Fibrella sp. HMF5405 genome sequencing and assembly.</title>
        <authorList>
            <person name="Kang H."/>
            <person name="Kim H."/>
            <person name="Bae S."/>
            <person name="Joh K."/>
        </authorList>
    </citation>
    <scope>NUCLEOTIDE SEQUENCE [LARGE SCALE GENOMIC DNA]</scope>
    <source>
        <strain evidence="3 4">HMF5405</strain>
    </source>
</reference>
<dbReference type="RefSeq" id="WP_207329009.1">
    <property type="nucleotide sequence ID" value="NZ_JAFMYW010000002.1"/>
</dbReference>
<dbReference type="SUPFAM" id="SSF51695">
    <property type="entry name" value="PLC-like phosphodiesterases"/>
    <property type="match status" value="1"/>
</dbReference>
<sequence>MKSSFLLLFTLFVSSSVTAQSINRFRDSQTLDLFLQYQPTQQRPLILAHRGGPGPADTENSIVTFAKTSTALPDAILEMDVRMTRDSSLVLLHDATLDRESNANGAVSDWTFADLKKVLLKTLAGDLTKQTIPTLADVLNWNKNRYVLALDVKPGTDLVRVMNVVKKYNAEHSVFMICYSLADAQQMRKDYPTLWLAVGVGSLADIDKLEAASLSGRLIALTPPQRQSALFYERLHRHGIPCAIGTYGVGQLDEQPLPDVANRYRDTFRQGGDILTTDRPMAVSELF</sequence>
<name>A0ABS3JGD5_9BACT</name>
<dbReference type="PANTHER" id="PTHR46211">
    <property type="entry name" value="GLYCEROPHOSPHORYL DIESTER PHOSPHODIESTERASE"/>
    <property type="match status" value="1"/>
</dbReference>
<evidence type="ECO:0000313" key="4">
    <source>
        <dbReference type="Proteomes" id="UP000664628"/>
    </source>
</evidence>
<evidence type="ECO:0000256" key="1">
    <source>
        <dbReference type="SAM" id="SignalP"/>
    </source>
</evidence>
<dbReference type="InterPro" id="IPR017946">
    <property type="entry name" value="PLC-like_Pdiesterase_TIM-brl"/>
</dbReference>
<dbReference type="PANTHER" id="PTHR46211:SF14">
    <property type="entry name" value="GLYCEROPHOSPHODIESTER PHOSPHODIESTERASE"/>
    <property type="match status" value="1"/>
</dbReference>
<dbReference type="PROSITE" id="PS51704">
    <property type="entry name" value="GP_PDE"/>
    <property type="match status" value="1"/>
</dbReference>
<keyword evidence="4" id="KW-1185">Reference proteome</keyword>
<feature type="signal peptide" evidence="1">
    <location>
        <begin position="1"/>
        <end position="19"/>
    </location>
</feature>
<proteinExistence type="predicted"/>
<dbReference type="Gene3D" id="3.20.20.190">
    <property type="entry name" value="Phosphatidylinositol (PI) phosphodiesterase"/>
    <property type="match status" value="1"/>
</dbReference>
<dbReference type="CDD" id="cd08566">
    <property type="entry name" value="GDPD_AtGDE_like"/>
    <property type="match status" value="1"/>
</dbReference>
<evidence type="ECO:0000313" key="3">
    <source>
        <dbReference type="EMBL" id="MBO0949076.1"/>
    </source>
</evidence>
<dbReference type="Pfam" id="PF03009">
    <property type="entry name" value="GDPD"/>
    <property type="match status" value="1"/>
</dbReference>